<gene>
    <name evidence="13" type="ORF">CJD36_011225</name>
</gene>
<dbReference type="EMBL" id="PPSL01000003">
    <property type="protein sequence ID" value="PQJ10539.1"/>
    <property type="molecule type" value="Genomic_DNA"/>
</dbReference>
<sequence length="172" mass="18886">MEYLQIRIFIKTTQMKFLVFILSIAITTGATAQTKKKQPVKPVEKPQPAPQQATGIEPGIAGAPNTPPPPPAIYQYVEQMPASTVDIADYIAKNLRYPDSAQKAGIQGRVIVRFVVNEDGTISDISVARGIGYGCDEEAIRLFKSMPPWKPGKQGGKPVKVMFTQPLTFRLE</sequence>
<proteinExistence type="inferred from homology"/>
<organism evidence="13 14">
    <name type="scientific">Flavipsychrobacter stenotrophus</name>
    <dbReference type="NCBI Taxonomy" id="2077091"/>
    <lineage>
        <taxon>Bacteria</taxon>
        <taxon>Pseudomonadati</taxon>
        <taxon>Bacteroidota</taxon>
        <taxon>Chitinophagia</taxon>
        <taxon>Chitinophagales</taxon>
        <taxon>Chitinophagaceae</taxon>
        <taxon>Flavipsychrobacter</taxon>
    </lineage>
</organism>
<dbReference type="SUPFAM" id="SSF74653">
    <property type="entry name" value="TolA/TonB C-terminal domain"/>
    <property type="match status" value="1"/>
</dbReference>
<dbReference type="GO" id="GO:0055085">
    <property type="term" value="P:transmembrane transport"/>
    <property type="evidence" value="ECO:0007669"/>
    <property type="project" value="InterPro"/>
</dbReference>
<comment type="similarity">
    <text evidence="2">Belongs to the TonB family.</text>
</comment>
<dbReference type="GO" id="GO:0031992">
    <property type="term" value="F:energy transducer activity"/>
    <property type="evidence" value="ECO:0007669"/>
    <property type="project" value="TreeGrafter"/>
</dbReference>
<feature type="compositionally biased region" description="Low complexity" evidence="10">
    <location>
        <begin position="50"/>
        <end position="64"/>
    </location>
</feature>
<evidence type="ECO:0000256" key="5">
    <source>
        <dbReference type="ARBA" id="ARBA00022519"/>
    </source>
</evidence>
<evidence type="ECO:0000313" key="14">
    <source>
        <dbReference type="Proteomes" id="UP000239872"/>
    </source>
</evidence>
<dbReference type="InterPro" id="IPR037682">
    <property type="entry name" value="TonB_C"/>
</dbReference>
<dbReference type="PROSITE" id="PS52015">
    <property type="entry name" value="TONB_CTD"/>
    <property type="match status" value="1"/>
</dbReference>
<keyword evidence="11" id="KW-0732">Signal</keyword>
<keyword evidence="14" id="KW-1185">Reference proteome</keyword>
<dbReference type="InterPro" id="IPR051045">
    <property type="entry name" value="TonB-dependent_transducer"/>
</dbReference>
<dbReference type="Proteomes" id="UP000239872">
    <property type="component" value="Unassembled WGS sequence"/>
</dbReference>
<dbReference type="Gene3D" id="3.30.1150.10">
    <property type="match status" value="1"/>
</dbReference>
<keyword evidence="6" id="KW-0812">Transmembrane</keyword>
<comment type="caution">
    <text evidence="13">The sequence shown here is derived from an EMBL/GenBank/DDBJ whole genome shotgun (WGS) entry which is preliminary data.</text>
</comment>
<dbReference type="InterPro" id="IPR006260">
    <property type="entry name" value="TonB/TolA_C"/>
</dbReference>
<dbReference type="AlphaFoldDB" id="A0A2S7SUE5"/>
<dbReference type="GO" id="GO:0098797">
    <property type="term" value="C:plasma membrane protein complex"/>
    <property type="evidence" value="ECO:0007669"/>
    <property type="project" value="TreeGrafter"/>
</dbReference>
<keyword evidence="3" id="KW-0813">Transport</keyword>
<dbReference type="Pfam" id="PF03544">
    <property type="entry name" value="TonB_C"/>
    <property type="match status" value="1"/>
</dbReference>
<evidence type="ECO:0000256" key="10">
    <source>
        <dbReference type="SAM" id="MobiDB-lite"/>
    </source>
</evidence>
<dbReference type="PANTHER" id="PTHR33446:SF2">
    <property type="entry name" value="PROTEIN TONB"/>
    <property type="match status" value="1"/>
</dbReference>
<accession>A0A2S7SUE5</accession>
<evidence type="ECO:0000256" key="9">
    <source>
        <dbReference type="ARBA" id="ARBA00023136"/>
    </source>
</evidence>
<dbReference type="NCBIfam" id="TIGR01352">
    <property type="entry name" value="tonB_Cterm"/>
    <property type="match status" value="1"/>
</dbReference>
<comment type="subcellular location">
    <subcellularLocation>
        <location evidence="1">Cell inner membrane</location>
        <topology evidence="1">Single-pass membrane protein</topology>
        <orientation evidence="1">Periplasmic side</orientation>
    </subcellularLocation>
</comment>
<dbReference type="GO" id="GO:0015031">
    <property type="term" value="P:protein transport"/>
    <property type="evidence" value="ECO:0007669"/>
    <property type="project" value="UniProtKB-KW"/>
</dbReference>
<evidence type="ECO:0000256" key="3">
    <source>
        <dbReference type="ARBA" id="ARBA00022448"/>
    </source>
</evidence>
<evidence type="ECO:0000256" key="2">
    <source>
        <dbReference type="ARBA" id="ARBA00006555"/>
    </source>
</evidence>
<evidence type="ECO:0000256" key="6">
    <source>
        <dbReference type="ARBA" id="ARBA00022692"/>
    </source>
</evidence>
<evidence type="ECO:0000256" key="11">
    <source>
        <dbReference type="SAM" id="SignalP"/>
    </source>
</evidence>
<evidence type="ECO:0000256" key="7">
    <source>
        <dbReference type="ARBA" id="ARBA00022927"/>
    </source>
</evidence>
<keyword evidence="5" id="KW-0997">Cell inner membrane</keyword>
<keyword evidence="8" id="KW-1133">Transmembrane helix</keyword>
<protein>
    <recommendedName>
        <fullName evidence="12">TonB C-terminal domain-containing protein</fullName>
    </recommendedName>
</protein>
<keyword evidence="7" id="KW-0653">Protein transport</keyword>
<evidence type="ECO:0000256" key="4">
    <source>
        <dbReference type="ARBA" id="ARBA00022475"/>
    </source>
</evidence>
<dbReference type="PANTHER" id="PTHR33446">
    <property type="entry name" value="PROTEIN TONB-RELATED"/>
    <property type="match status" value="1"/>
</dbReference>
<name>A0A2S7SUE5_9BACT</name>
<feature type="domain" description="TonB C-terminal" evidence="12">
    <location>
        <begin position="82"/>
        <end position="172"/>
    </location>
</feature>
<keyword evidence="9" id="KW-0472">Membrane</keyword>
<evidence type="ECO:0000259" key="12">
    <source>
        <dbReference type="PROSITE" id="PS52015"/>
    </source>
</evidence>
<evidence type="ECO:0000256" key="8">
    <source>
        <dbReference type="ARBA" id="ARBA00022989"/>
    </source>
</evidence>
<evidence type="ECO:0000313" key="13">
    <source>
        <dbReference type="EMBL" id="PQJ10539.1"/>
    </source>
</evidence>
<reference evidence="13 14" key="1">
    <citation type="submission" date="2018-01" db="EMBL/GenBank/DDBJ databases">
        <title>A novel member of the phylum Bacteroidetes isolated from glacier ice.</title>
        <authorList>
            <person name="Liu Q."/>
            <person name="Xin Y.-H."/>
        </authorList>
    </citation>
    <scope>NUCLEOTIDE SEQUENCE [LARGE SCALE GENOMIC DNA]</scope>
    <source>
        <strain evidence="13 14">RB1R16</strain>
    </source>
</reference>
<feature type="region of interest" description="Disordered" evidence="10">
    <location>
        <begin position="35"/>
        <end position="65"/>
    </location>
</feature>
<feature type="chain" id="PRO_5015417473" description="TonB C-terminal domain-containing protein" evidence="11">
    <location>
        <begin position="33"/>
        <end position="172"/>
    </location>
</feature>
<feature type="signal peptide" evidence="11">
    <location>
        <begin position="1"/>
        <end position="32"/>
    </location>
</feature>
<keyword evidence="4" id="KW-1003">Cell membrane</keyword>
<evidence type="ECO:0000256" key="1">
    <source>
        <dbReference type="ARBA" id="ARBA00004383"/>
    </source>
</evidence>